<feature type="domain" description="Rhamnogalacturonase A/B/Epimerase-like pectate lyase" evidence="1">
    <location>
        <begin position="289"/>
        <end position="348"/>
    </location>
</feature>
<dbReference type="EC" id="3.2.1.58" evidence="2"/>
<dbReference type="SUPFAM" id="SSF51126">
    <property type="entry name" value="Pectin lyase-like"/>
    <property type="match status" value="2"/>
</dbReference>
<dbReference type="GO" id="GO:0004650">
    <property type="term" value="F:polygalacturonase activity"/>
    <property type="evidence" value="ECO:0007669"/>
    <property type="project" value="InterPro"/>
</dbReference>
<organism evidence="2 3">
    <name type="scientific">Neocucurbitaria cava</name>
    <dbReference type="NCBI Taxonomy" id="798079"/>
    <lineage>
        <taxon>Eukaryota</taxon>
        <taxon>Fungi</taxon>
        <taxon>Dikarya</taxon>
        <taxon>Ascomycota</taxon>
        <taxon>Pezizomycotina</taxon>
        <taxon>Dothideomycetes</taxon>
        <taxon>Pleosporomycetidae</taxon>
        <taxon>Pleosporales</taxon>
        <taxon>Pleosporineae</taxon>
        <taxon>Cucurbitariaceae</taxon>
        <taxon>Neocucurbitaria</taxon>
    </lineage>
</organism>
<dbReference type="PANTHER" id="PTHR33928:SF2">
    <property type="entry name" value="PECTATE LYASE SUPERFAMILY PROTEIN DOMAIN-CONTAINING PROTEIN-RELATED"/>
    <property type="match status" value="1"/>
</dbReference>
<dbReference type="PANTHER" id="PTHR33928">
    <property type="entry name" value="POLYGALACTURONASE QRT3"/>
    <property type="match status" value="1"/>
</dbReference>
<protein>
    <submittedName>
        <fullName evidence="2">Exo-1,3-beta-glucanase</fullName>
        <ecNumber evidence="2">3.2.1.58</ecNumber>
    </submittedName>
</protein>
<dbReference type="Proteomes" id="UP001140560">
    <property type="component" value="Unassembled WGS sequence"/>
</dbReference>
<dbReference type="InterPro" id="IPR039279">
    <property type="entry name" value="QRT3-like"/>
</dbReference>
<gene>
    <name evidence="2" type="primary">EXG1</name>
    <name evidence="2" type="ORF">N0V83_000655</name>
</gene>
<comment type="caution">
    <text evidence="2">The sequence shown here is derived from an EMBL/GenBank/DDBJ whole genome shotgun (WGS) entry which is preliminary data.</text>
</comment>
<evidence type="ECO:0000313" key="3">
    <source>
        <dbReference type="Proteomes" id="UP001140560"/>
    </source>
</evidence>
<keyword evidence="2" id="KW-0326">Glycosidase</keyword>
<feature type="domain" description="Rhamnogalacturonase A/B/Epimerase-like pectate lyase" evidence="1">
    <location>
        <begin position="2"/>
        <end position="161"/>
    </location>
</feature>
<dbReference type="InterPro" id="IPR012334">
    <property type="entry name" value="Pectin_lyas_fold"/>
</dbReference>
<sequence length="567" mass="60291">MTQLIGNPKSLPVLKAAPTLDALALIDASPYSNQNGAPGWISTNLFMRQIRNLVIDGTAVAPTKGFQGIHWPASQATTIQNVKIRMTQSSDSVHAGIFVENGSGGHMADLEIEGGEYGMNIGNQQFTMRNIKISKAVIGISQIWNWGWLYSGLSISDCGTAFSMINGYTSNKLEVGSVVIIDSEITNCPRFVDMAWKTNSVPIGAGQLTLENIKLTNVPIAVMGSGATILAGGTLTIQAWGQGNKYSPNGPVKFQGPITAASRPAGLLDGGKYYSKSKPQYETLTVSNFVSARGSGATGDGSTDDTKAVQNAINTAVSQNKVLFFEHGVYKVTQTIYVPPGARMVGETFSVIMGSGSTWSNMANPAPIVQIGKSGESGSIEWSDMIVQTQGATPGAVVIEYNLNSARGSGLWDVHTRIGGAKAQNVFAGFIQTETPYYMPSPDAKTQPYGRSDTYSDPNYATACTSGICDAYGLRVLNSKSILIYGGGLYSFFKNYDVSCSSPDAANGFRNCQTRIFSIEGASSVQAFALSEVGAEQMLTIDGVDKAKWSDNLSVYSNTIGYLAYNV</sequence>
<dbReference type="CDD" id="cd23668">
    <property type="entry name" value="GH55_beta13glucanase-like"/>
    <property type="match status" value="1"/>
</dbReference>
<reference evidence="2" key="1">
    <citation type="submission" date="2022-10" db="EMBL/GenBank/DDBJ databases">
        <title>Tapping the CABI collections for fungal endophytes: first genome assemblies for Collariella, Neodidymelliopsis, Ascochyta clinopodiicola, Didymella pomorum, Didymosphaeria variabile, Neocosmospora piperis and Neocucurbitaria cava.</title>
        <authorList>
            <person name="Hill R."/>
        </authorList>
    </citation>
    <scope>NUCLEOTIDE SEQUENCE</scope>
    <source>
        <strain evidence="2">IMI 356814</strain>
    </source>
</reference>
<name>A0A9W9CRB5_9PLEO</name>
<dbReference type="OrthoDB" id="1046782at2759"/>
<dbReference type="AlphaFoldDB" id="A0A9W9CRB5"/>
<dbReference type="EMBL" id="JAPEUY010000001">
    <property type="protein sequence ID" value="KAJ4377825.1"/>
    <property type="molecule type" value="Genomic_DNA"/>
</dbReference>
<dbReference type="InterPro" id="IPR024535">
    <property type="entry name" value="RHGA/B-epi-like_pectate_lyase"/>
</dbReference>
<dbReference type="GO" id="GO:0004338">
    <property type="term" value="F:glucan exo-1,3-beta-glucosidase activity"/>
    <property type="evidence" value="ECO:0007669"/>
    <property type="project" value="UniProtKB-EC"/>
</dbReference>
<evidence type="ECO:0000259" key="1">
    <source>
        <dbReference type="Pfam" id="PF12708"/>
    </source>
</evidence>
<dbReference type="InterPro" id="IPR011050">
    <property type="entry name" value="Pectin_lyase_fold/virulence"/>
</dbReference>
<accession>A0A9W9CRB5</accession>
<dbReference type="Pfam" id="PF12708">
    <property type="entry name" value="Pect-lyase_RHGA_epim"/>
    <property type="match status" value="2"/>
</dbReference>
<keyword evidence="3" id="KW-1185">Reference proteome</keyword>
<keyword evidence="2" id="KW-0378">Hydrolase</keyword>
<proteinExistence type="predicted"/>
<evidence type="ECO:0000313" key="2">
    <source>
        <dbReference type="EMBL" id="KAJ4377825.1"/>
    </source>
</evidence>
<dbReference type="Gene3D" id="2.160.20.10">
    <property type="entry name" value="Single-stranded right-handed beta-helix, Pectin lyase-like"/>
    <property type="match status" value="3"/>
</dbReference>